<name>L7LRJ8_RHIPC</name>
<dbReference type="AlphaFoldDB" id="L7LRJ8"/>
<reference evidence="2" key="2">
    <citation type="journal article" date="2015" name="J. Proteomics">
        <title>Sexual differences in the sialomes of the zebra tick, Rhipicephalus pulchellus.</title>
        <authorList>
            <person name="Tan A.W."/>
            <person name="Francischetti I.M."/>
            <person name="Slovak M."/>
            <person name="Kini R.M."/>
            <person name="Ribeiro J.M."/>
        </authorList>
    </citation>
    <scope>NUCLEOTIDE SEQUENCE</scope>
    <source>
        <tissue evidence="2">Salivary gland</tissue>
    </source>
</reference>
<accession>L7LRJ8</accession>
<feature type="chain" id="PRO_5003980396" evidence="1">
    <location>
        <begin position="24"/>
        <end position="109"/>
    </location>
</feature>
<keyword evidence="1" id="KW-0732">Signal</keyword>
<dbReference type="EMBL" id="GACK01010877">
    <property type="protein sequence ID" value="JAA54157.1"/>
    <property type="molecule type" value="mRNA"/>
</dbReference>
<proteinExistence type="evidence at transcript level"/>
<feature type="signal peptide" evidence="1">
    <location>
        <begin position="1"/>
        <end position="23"/>
    </location>
</feature>
<evidence type="ECO:0000313" key="2">
    <source>
        <dbReference type="EMBL" id="JAA54157.1"/>
    </source>
</evidence>
<sequence>MARWMGILTVMQRFLIFILIAKAECIAPVREVRCPVKRLARECIFFGNRIPAGETLAFEDPCVLVSCTSRALSVIVSGCPGHRRPEGRAHRGAAPNAWPYCCDRCRRRG</sequence>
<protein>
    <submittedName>
        <fullName evidence="2">Putative 8.9 kDa family member</fullName>
    </submittedName>
</protein>
<organism evidence="2">
    <name type="scientific">Rhipicephalus pulchellus</name>
    <name type="common">Yellow backed tick</name>
    <name type="synonym">Dermacentor pulchellus</name>
    <dbReference type="NCBI Taxonomy" id="72859"/>
    <lineage>
        <taxon>Eukaryota</taxon>
        <taxon>Metazoa</taxon>
        <taxon>Ecdysozoa</taxon>
        <taxon>Arthropoda</taxon>
        <taxon>Chelicerata</taxon>
        <taxon>Arachnida</taxon>
        <taxon>Acari</taxon>
        <taxon>Parasitiformes</taxon>
        <taxon>Ixodida</taxon>
        <taxon>Ixodoidea</taxon>
        <taxon>Ixodidae</taxon>
        <taxon>Rhipicephalinae</taxon>
        <taxon>Rhipicephalus</taxon>
        <taxon>Rhipicephalus</taxon>
    </lineage>
</organism>
<evidence type="ECO:0000256" key="1">
    <source>
        <dbReference type="SAM" id="SignalP"/>
    </source>
</evidence>
<reference evidence="2" key="1">
    <citation type="submission" date="2012-11" db="EMBL/GenBank/DDBJ databases">
        <authorList>
            <person name="Lucero-Rivera Y.E."/>
            <person name="Tovar-Ramirez D."/>
        </authorList>
    </citation>
    <scope>NUCLEOTIDE SEQUENCE</scope>
    <source>
        <tissue evidence="2">Salivary gland</tissue>
    </source>
</reference>